<evidence type="ECO:0000313" key="1">
    <source>
        <dbReference type="EMBL" id="KAA5548335.1"/>
    </source>
</evidence>
<sequence length="67" mass="7722">MQKIITIGFEMGAGAWHPSASLYNLDLTDKFEEYIKEGYHVNTIAHLQTIDLPNKQIIQIVAHLERR</sequence>
<keyword evidence="2" id="KW-1185">Reference proteome</keyword>
<evidence type="ECO:0000313" key="2">
    <source>
        <dbReference type="Proteomes" id="UP000323426"/>
    </source>
</evidence>
<name>A0A5M6DSE6_9BACT</name>
<comment type="caution">
    <text evidence="1">The sequence shown here is derived from an EMBL/GenBank/DDBJ whole genome shotgun (WGS) entry which is preliminary data.</text>
</comment>
<protein>
    <submittedName>
        <fullName evidence="1">Uncharacterized protein</fullName>
    </submittedName>
</protein>
<gene>
    <name evidence="1" type="ORF">F0145_06305</name>
</gene>
<organism evidence="1 2">
    <name type="scientific">Adhaeribacter rhizoryzae</name>
    <dbReference type="NCBI Taxonomy" id="2607907"/>
    <lineage>
        <taxon>Bacteria</taxon>
        <taxon>Pseudomonadati</taxon>
        <taxon>Bacteroidota</taxon>
        <taxon>Cytophagia</taxon>
        <taxon>Cytophagales</taxon>
        <taxon>Hymenobacteraceae</taxon>
        <taxon>Adhaeribacter</taxon>
    </lineage>
</organism>
<dbReference type="RefSeq" id="WP_150087467.1">
    <property type="nucleotide sequence ID" value="NZ_VWSF01000003.1"/>
</dbReference>
<reference evidence="1 2" key="1">
    <citation type="submission" date="2019-09" db="EMBL/GenBank/DDBJ databases">
        <title>Genome sequence and assembly of Adhaeribacter sp.</title>
        <authorList>
            <person name="Chhetri G."/>
        </authorList>
    </citation>
    <scope>NUCLEOTIDE SEQUENCE [LARGE SCALE GENOMIC DNA]</scope>
    <source>
        <strain evidence="1 2">DK36</strain>
    </source>
</reference>
<dbReference type="AlphaFoldDB" id="A0A5M6DSE6"/>
<accession>A0A5M6DSE6</accession>
<dbReference type="Proteomes" id="UP000323426">
    <property type="component" value="Unassembled WGS sequence"/>
</dbReference>
<dbReference type="EMBL" id="VWSF01000003">
    <property type="protein sequence ID" value="KAA5548335.1"/>
    <property type="molecule type" value="Genomic_DNA"/>
</dbReference>
<proteinExistence type="predicted"/>